<feature type="repeat" description="ANK" evidence="3">
    <location>
        <begin position="206"/>
        <end position="238"/>
    </location>
</feature>
<dbReference type="PROSITE" id="PS50088">
    <property type="entry name" value="ANK_REPEAT"/>
    <property type="match status" value="5"/>
</dbReference>
<feature type="domain" description="Fibronectin type-III" evidence="5">
    <location>
        <begin position="278"/>
        <end position="378"/>
    </location>
</feature>
<feature type="region of interest" description="Disordered" evidence="4">
    <location>
        <begin position="936"/>
        <end position="963"/>
    </location>
</feature>
<sequence>MAAPEPPGLHPLLRAARDGDVDALNRATTEALRAARDKESRGAIHHAALGKQLAALECLLDRGLDPNDKTSKGLSPVHLAVHAGSLECIQLLAKRGATVATPDKSGRSPLTVAVMGGKVDLAEHLFAVHKLLPVDRNSDGMDALHFACLGGHISACRWCVERGCSPRQQTAAGWAPLHYAAVRGHMEVVMWLLGEQGVPHSPADETGVTPLHLAATGPSEVVLVTLLKAGADPNRKDARGHTPLSLASARPAASRGSVAGTAASATALMREATSPPQAPPRPTIFLVRPGAIAARFEGPMPGPASPPVESLQVQRAVRGVLGLGSFVDVDEGALDPASTSADLGFLKPDAVVSARVRAKNRNGWGAWSPLAEETSIAALSLAAAAERDAAQAGTGADGATAPAGAGGAAAAGAAAGSGEGGGGTSRDPAAASGAAEAAGTAGNGSAAAEAAPVTLDRVTAMAALSGDIDALVDARRRGVDLLRAVWAGSSDLPAAGSAGDEATEALIKEAALGRTALHLAVGAGRAEAVQWLARLAPEAGDVAAGGGSAVDLRDAKGATAFLLAVVNGDLACARVLAAAGASIDTSDLKGFSALHYAAHKNHARVFCWLLEAGADPDARTRSGKPVEAVAAALRAGAAMLSSARAPPPAPPPAVFLAASRHAIAVELPALRLAPGCPRPVELEVSYGPKFAILTSAATVRVPYEAPARGADPSSSSTMRHVLSGLSPDTVYSIRTRARSVRGWGGWSSRSLEVTTRPASDRRGIPAGLVRGRGMPGDDGSRTEQSSEPDHDGAYGTGSGTPQGAGAGAGAGSGGGGGGGGGDADSVADGRPSPSLGAATGPATPRSMSGNAARFGLTPSDSPAVHTPAAAGVRHGGVAGDSPPIATAAELVSPAAEDAAPAAGRPSLAARAEAAVAADARAFWRAAAGTIAGRLAPAGSAPSEGTGGTPPTASGAGAAGPADDPEAAAAAGLLRALRDAWQPRALLREAGPAVRAVRRAILRQAAASHRSGPAADDAASDADGGPAASDVDRAAWASLLEACGAWSGAPGLGWALGLRPEDLVAPPAGASAPDSDSDDDAGLVAFGATDADVAPPQARQVQEVDFVSGGASADGQGRRHRRRKARLQRAAAVLAEAAGAAGSPDKAWVAAAAVLSSGATLGRRAGGKARRGGASAAAMREGLAVDGAGPPPEACAVATALACCVAAGADPGRFSASLVAAVAAASSDAGSDAPKPPTAGRASSPPPAAAAAGVEDELAAAAEQRSLARFLSLRPGAAGAPWLPHSAAFAGNLSALVLLDSVAAACGAKPRLLGSADGSSDDAASDADDAGGSGAGSASRPASWAAASADSRGAVALHYAALGGSAAAVACLCRLDSYAVPEDDLGRSPLHWAAAAGQAEALAALCTQTSVAASAKGCATLDWSAAAAAATRPDDHGCSPLHIAAASGAPACIVLLLSVVAAGAKDAAAAAAAVAAALAAQDAADRTPLSIAAATGAAPVLATLRAWLQPPQPPTRPKAAPAAGVSSVAAMRLAFRSGGQDAETDAGPARLECFQLLAEGTSEAVGAAAEAAVSASAAITAGSHLLPVLAMLPCEHAVAEVDWLDTHLAASRPSLRPGASTARLALPAIDGSADVPRTRAGDVELWLERPDGASGAAGPSRLALCVEALEPTDDGATPRKPAKLRVRLRLGSSTVGEGAWSAWSEAIVR</sequence>
<dbReference type="PRINTS" id="PR01415">
    <property type="entry name" value="ANKYRIN"/>
</dbReference>
<dbReference type="InterPro" id="IPR002110">
    <property type="entry name" value="Ankyrin_rpt"/>
</dbReference>
<feature type="compositionally biased region" description="Gly residues" evidence="4">
    <location>
        <begin position="404"/>
        <end position="424"/>
    </location>
</feature>
<dbReference type="PANTHER" id="PTHR24173:SF74">
    <property type="entry name" value="ANKYRIN REPEAT DOMAIN-CONTAINING PROTEIN 16"/>
    <property type="match status" value="1"/>
</dbReference>
<dbReference type="PROSITE" id="PS50853">
    <property type="entry name" value="FN3"/>
    <property type="match status" value="2"/>
</dbReference>
<evidence type="ECO:0000313" key="7">
    <source>
        <dbReference type="Proteomes" id="UP000325113"/>
    </source>
</evidence>
<dbReference type="SMART" id="SM00060">
    <property type="entry name" value="FN3"/>
    <property type="match status" value="2"/>
</dbReference>
<dbReference type="InterPro" id="IPR003961">
    <property type="entry name" value="FN3_dom"/>
</dbReference>
<evidence type="ECO:0000256" key="1">
    <source>
        <dbReference type="ARBA" id="ARBA00022737"/>
    </source>
</evidence>
<dbReference type="InterPro" id="IPR013783">
    <property type="entry name" value="Ig-like_fold"/>
</dbReference>
<feature type="compositionally biased region" description="Low complexity" evidence="4">
    <location>
        <begin position="243"/>
        <end position="261"/>
    </location>
</feature>
<feature type="region of interest" description="Disordered" evidence="4">
    <location>
        <begin position="393"/>
        <end position="436"/>
    </location>
</feature>
<dbReference type="SUPFAM" id="SSF49265">
    <property type="entry name" value="Fibronectin type III"/>
    <property type="match status" value="1"/>
</dbReference>
<feature type="compositionally biased region" description="Acidic residues" evidence="4">
    <location>
        <begin position="1318"/>
        <end position="1328"/>
    </location>
</feature>
<feature type="compositionally biased region" description="Low complexity" evidence="4">
    <location>
        <begin position="1010"/>
        <end position="1026"/>
    </location>
</feature>
<comment type="caution">
    <text evidence="6">The sequence shown here is derived from an EMBL/GenBank/DDBJ whole genome shotgun (WGS) entry which is preliminary data.</text>
</comment>
<evidence type="ECO:0000313" key="6">
    <source>
        <dbReference type="EMBL" id="KAA0154414.1"/>
    </source>
</evidence>
<feature type="repeat" description="ANK" evidence="3">
    <location>
        <begin position="589"/>
        <end position="621"/>
    </location>
</feature>
<feature type="region of interest" description="Disordered" evidence="4">
    <location>
        <begin position="1313"/>
        <end position="1340"/>
    </location>
</feature>
<dbReference type="Gene3D" id="1.25.40.20">
    <property type="entry name" value="Ankyrin repeat-containing domain"/>
    <property type="match status" value="5"/>
</dbReference>
<dbReference type="Pfam" id="PF12796">
    <property type="entry name" value="Ank_2"/>
    <property type="match status" value="3"/>
</dbReference>
<name>A0A5A8CPP0_CAFRO</name>
<dbReference type="SMART" id="SM00248">
    <property type="entry name" value="ANK"/>
    <property type="match status" value="12"/>
</dbReference>
<feature type="region of interest" description="Disordered" evidence="4">
    <location>
        <begin position="232"/>
        <end position="261"/>
    </location>
</feature>
<feature type="repeat" description="ANK" evidence="3">
    <location>
        <begin position="556"/>
        <end position="588"/>
    </location>
</feature>
<feature type="repeat" description="ANK" evidence="3">
    <location>
        <begin position="72"/>
        <end position="104"/>
    </location>
</feature>
<dbReference type="Gene3D" id="2.60.40.10">
    <property type="entry name" value="Immunoglobulins"/>
    <property type="match status" value="1"/>
</dbReference>
<protein>
    <recommendedName>
        <fullName evidence="5">Fibronectin type-III domain-containing protein</fullName>
    </recommendedName>
</protein>
<dbReference type="SUPFAM" id="SSF48403">
    <property type="entry name" value="Ankyrin repeat"/>
    <property type="match status" value="3"/>
</dbReference>
<feature type="region of interest" description="Disordered" evidence="4">
    <location>
        <begin position="1226"/>
        <end position="1255"/>
    </location>
</feature>
<accession>A0A5A8CPP0</accession>
<dbReference type="Proteomes" id="UP000325113">
    <property type="component" value="Unassembled WGS sequence"/>
</dbReference>
<dbReference type="InterPro" id="IPR036116">
    <property type="entry name" value="FN3_sf"/>
</dbReference>
<feature type="domain" description="Fibronectin type-III" evidence="5">
    <location>
        <begin position="647"/>
        <end position="758"/>
    </location>
</feature>
<evidence type="ECO:0000256" key="2">
    <source>
        <dbReference type="ARBA" id="ARBA00023043"/>
    </source>
</evidence>
<dbReference type="PROSITE" id="PS50297">
    <property type="entry name" value="ANK_REP_REGION"/>
    <property type="match status" value="5"/>
</dbReference>
<organism evidence="6 7">
    <name type="scientific">Cafeteria roenbergensis</name>
    <name type="common">Marine flagellate</name>
    <dbReference type="NCBI Taxonomy" id="33653"/>
    <lineage>
        <taxon>Eukaryota</taxon>
        <taxon>Sar</taxon>
        <taxon>Stramenopiles</taxon>
        <taxon>Bigyra</taxon>
        <taxon>Opalozoa</taxon>
        <taxon>Bicosoecida</taxon>
        <taxon>Cafeteriaceae</taxon>
        <taxon>Cafeteria</taxon>
    </lineage>
</organism>
<proteinExistence type="predicted"/>
<reference evidence="6 7" key="1">
    <citation type="submission" date="2019-07" db="EMBL/GenBank/DDBJ databases">
        <title>Genomes of Cafeteria roenbergensis.</title>
        <authorList>
            <person name="Fischer M.G."/>
            <person name="Hackl T."/>
            <person name="Roman M."/>
        </authorList>
    </citation>
    <scope>NUCLEOTIDE SEQUENCE [LARGE SCALE GENOMIC DNA]</scope>
    <source>
        <strain evidence="6 7">Cflag</strain>
    </source>
</reference>
<feature type="repeat" description="ANK" evidence="3">
    <location>
        <begin position="172"/>
        <end position="205"/>
    </location>
</feature>
<evidence type="ECO:0000259" key="5">
    <source>
        <dbReference type="PROSITE" id="PS50853"/>
    </source>
</evidence>
<feature type="compositionally biased region" description="Low complexity" evidence="4">
    <location>
        <begin position="1226"/>
        <end position="1252"/>
    </location>
</feature>
<keyword evidence="2 3" id="KW-0040">ANK repeat</keyword>
<feature type="compositionally biased region" description="Low complexity" evidence="4">
    <location>
        <begin position="393"/>
        <end position="403"/>
    </location>
</feature>
<dbReference type="PANTHER" id="PTHR24173">
    <property type="entry name" value="ANKYRIN REPEAT CONTAINING"/>
    <property type="match status" value="1"/>
</dbReference>
<feature type="region of interest" description="Disordered" evidence="4">
    <location>
        <begin position="751"/>
        <end position="883"/>
    </location>
</feature>
<gene>
    <name evidence="6" type="ORF">FNF31_06295</name>
</gene>
<dbReference type="CDD" id="cd00063">
    <property type="entry name" value="FN3"/>
    <property type="match status" value="2"/>
</dbReference>
<keyword evidence="1" id="KW-0677">Repeat</keyword>
<dbReference type="InterPro" id="IPR036770">
    <property type="entry name" value="Ankyrin_rpt-contain_sf"/>
</dbReference>
<evidence type="ECO:0000256" key="4">
    <source>
        <dbReference type="SAM" id="MobiDB-lite"/>
    </source>
</evidence>
<feature type="region of interest" description="Disordered" evidence="4">
    <location>
        <begin position="1005"/>
        <end position="1026"/>
    </location>
</feature>
<evidence type="ECO:0000256" key="3">
    <source>
        <dbReference type="PROSITE-ProRule" id="PRU00023"/>
    </source>
</evidence>
<dbReference type="EMBL" id="VLTM01000093">
    <property type="protein sequence ID" value="KAA0154414.1"/>
    <property type="molecule type" value="Genomic_DNA"/>
</dbReference>
<feature type="compositionally biased region" description="Gly residues" evidence="4">
    <location>
        <begin position="794"/>
        <end position="822"/>
    </location>
</feature>